<name>A0A8S5L5B6_9VIRU</name>
<dbReference type="GeneID" id="80399257"/>
<protein>
    <submittedName>
        <fullName evidence="1">Maturation protein</fullName>
    </submittedName>
</protein>
<organism evidence="1 2">
    <name type="scientific">ssRNA phage SRR7976299_15</name>
    <dbReference type="NCBI Taxonomy" id="2786637"/>
    <lineage>
        <taxon>Viruses</taxon>
        <taxon>Riboviria</taxon>
        <taxon>Orthornavirae</taxon>
        <taxon>Lenarviricota</taxon>
        <taxon>Leviviricetes</taxon>
        <taxon>Norzivirales</taxon>
        <taxon>Solspiviridae</taxon>
        <taxon>Etdyvivirus</taxon>
        <taxon>Etdyvivirus caenicola</taxon>
    </lineage>
</organism>
<dbReference type="KEGG" id="vg:80399257"/>
<proteinExistence type="predicted"/>
<keyword evidence="2" id="KW-1185">Reference proteome</keyword>
<reference evidence="1" key="1">
    <citation type="submission" date="2020-09" db="EMBL/GenBank/DDBJ databases">
        <title>Leviviricetes taxonomy.</title>
        <authorList>
            <person name="Stockdale S.R."/>
            <person name="Callanan J."/>
            <person name="Adriaenssens E.M."/>
            <person name="Kuhn J.H."/>
            <person name="Rumnieks J."/>
            <person name="Shkoporov A."/>
            <person name="Draper L.A."/>
            <person name="Ross P."/>
            <person name="Hill C."/>
        </authorList>
    </citation>
    <scope>NUCLEOTIDE SEQUENCE</scope>
</reference>
<evidence type="ECO:0000313" key="1">
    <source>
        <dbReference type="EMBL" id="DAD52652.1"/>
    </source>
</evidence>
<accession>A0A8S5L5B6</accession>
<dbReference type="Proteomes" id="UP000676543">
    <property type="component" value="Segment"/>
</dbReference>
<dbReference type="RefSeq" id="YP_010770058.1">
    <property type="nucleotide sequence ID" value="NC_074150.1"/>
</dbReference>
<dbReference type="EMBL" id="BK014167">
    <property type="protein sequence ID" value="DAD52652.1"/>
    <property type="molecule type" value="Genomic_RNA"/>
</dbReference>
<gene>
    <name evidence="1" type="primary">SRR7976299_15_1</name>
</gene>
<evidence type="ECO:0000313" key="2">
    <source>
        <dbReference type="Proteomes" id="UP000676543"/>
    </source>
</evidence>
<sequence>MTLIPPGPRYRERGSTTRDSEISWYGVQCNGLLLPTQYQLSHRYGVVEGMHDVVTPNAKKKILGGEIINSPMTKVKQTFFGGGTWGNAVYSNCNSGTGTAIAFNTIETNLRNADGYLYNEVRDLAGRLTVQPWFVDVYSLQKHAHTKALAGVDDSTQQGLVSIGELGKTLATLRNPIKALTDYTAKWRKSRHLRKAIQGGGKAIADQYLTYYYGIKPTVQDIENAIQAYLDEGITNSRRTSRGMAADSKTTTQLVGGNPGTGYSWNTVEIIRSESLKVRAGILYKVDHMGSVSAQFGLRASDIPSAVLELTPWSFFANYFMNLNELVSALSPRLGVEYLAAWDVILLEQSDSWRVIANGTNQKYVTRDTHTEYAGRIIEGAIRIPTSPYSNIGLSLLKSSKIGNWSTQKDLAVTALLLQQTSGYHKQIAKALKL</sequence>